<dbReference type="Pfam" id="PF01423">
    <property type="entry name" value="LSM"/>
    <property type="match status" value="1"/>
</dbReference>
<feature type="compositionally biased region" description="Low complexity" evidence="12">
    <location>
        <begin position="161"/>
        <end position="175"/>
    </location>
</feature>
<feature type="compositionally biased region" description="Polar residues" evidence="12">
    <location>
        <begin position="286"/>
        <end position="297"/>
    </location>
</feature>
<dbReference type="GO" id="GO:0005682">
    <property type="term" value="C:U5 snRNP"/>
    <property type="evidence" value="ECO:0007669"/>
    <property type="project" value="UniProtKB-ARBA"/>
</dbReference>
<dbReference type="AlphaFoldDB" id="A0A5D3AZV1"/>
<dbReference type="SMART" id="SM00651">
    <property type="entry name" value="Sm"/>
    <property type="match status" value="1"/>
</dbReference>
<evidence type="ECO:0000256" key="8">
    <source>
        <dbReference type="ARBA" id="ARBA00023274"/>
    </source>
</evidence>
<proteinExistence type="inferred from homology"/>
<dbReference type="InterPro" id="IPR047575">
    <property type="entry name" value="Sm"/>
</dbReference>
<name>A0A5D3AZV1_9TREE</name>
<feature type="compositionally biased region" description="Polar residues" evidence="12">
    <location>
        <begin position="1"/>
        <end position="11"/>
    </location>
</feature>
<evidence type="ECO:0000256" key="5">
    <source>
        <dbReference type="ARBA" id="ARBA00022664"/>
    </source>
</evidence>
<feature type="domain" description="Sm" evidence="13">
    <location>
        <begin position="363"/>
        <end position="444"/>
    </location>
</feature>
<dbReference type="GO" id="GO:0003723">
    <property type="term" value="F:RNA binding"/>
    <property type="evidence" value="ECO:0007669"/>
    <property type="project" value="InterPro"/>
</dbReference>
<evidence type="ECO:0000256" key="10">
    <source>
        <dbReference type="ARBA" id="ARBA00058057"/>
    </source>
</evidence>
<keyword evidence="8 14" id="KW-0687">Ribonucleoprotein</keyword>
<comment type="function">
    <text evidence="10">Plays a role in pre-mRNA splicing as a core component of the spliceosomal U1, U2, U4 and U5 small nuclear ribonucleoproteins (snRNPs), the building blocks of the spliceosome.</text>
</comment>
<sequence length="444" mass="48513">MPPSLPSNHLKSYSPLPGESNNARASPVARNGAVFYNQRASSIASTSTVSGDLPRAGMALRNDSEETLSPGGSRKGKERAVYDEGVDIGDVQRPSYKGKERAWDVEQQHVPLEDPPANGVQSYPPISEAEEEERQIQQHLSRLAAKDTARRLAARNSKMLPAAPAPTTSPRSSGSFSLRRPLSILTSAKRSSVMGSIDGILGRREEPVGELPMTRPQSSNAAYPNPYDSQPPLSPVPRPIASPISPTTRSPFADPFPPPPTLAGNERRPSLVTNVSTESPRAGARSLTSSPAISPTEETGFAYGGPTWRGGQAARGQPVEEEAPRRGPERWWHAFQYAHVPKSELDEGQIRELEEYEISQGPLSVLQQSVRNSSQVLISLRNNKKLLARVKAFDRHCNMVLENVKEMWTETPKGKGKKPVNKDRFISKMFLRGDSVILVLRNAA</sequence>
<dbReference type="SUPFAM" id="SSF50182">
    <property type="entry name" value="Sm-like ribonucleoproteins"/>
    <property type="match status" value="1"/>
</dbReference>
<keyword evidence="15" id="KW-1185">Reference proteome</keyword>
<dbReference type="CDD" id="cd01720">
    <property type="entry name" value="Sm_D2"/>
    <property type="match status" value="1"/>
</dbReference>
<dbReference type="GO" id="GO:0005681">
    <property type="term" value="C:spliceosomal complex"/>
    <property type="evidence" value="ECO:0007669"/>
    <property type="project" value="UniProtKB-ARBA"/>
</dbReference>
<evidence type="ECO:0000256" key="3">
    <source>
        <dbReference type="ARBA" id="ARBA00008146"/>
    </source>
</evidence>
<evidence type="ECO:0000259" key="13">
    <source>
        <dbReference type="PROSITE" id="PS52002"/>
    </source>
</evidence>
<evidence type="ECO:0000256" key="2">
    <source>
        <dbReference type="ARBA" id="ARBA00004514"/>
    </source>
</evidence>
<keyword evidence="4" id="KW-0963">Cytoplasm</keyword>
<organism evidence="14 15">
    <name type="scientific">Cryptococcus floricola</name>
    <dbReference type="NCBI Taxonomy" id="2591691"/>
    <lineage>
        <taxon>Eukaryota</taxon>
        <taxon>Fungi</taxon>
        <taxon>Dikarya</taxon>
        <taxon>Basidiomycota</taxon>
        <taxon>Agaricomycotina</taxon>
        <taxon>Tremellomycetes</taxon>
        <taxon>Tremellales</taxon>
        <taxon>Cryptococcaceae</taxon>
        <taxon>Cryptococcus</taxon>
    </lineage>
</organism>
<evidence type="ECO:0000256" key="1">
    <source>
        <dbReference type="ARBA" id="ARBA00004123"/>
    </source>
</evidence>
<dbReference type="PROSITE" id="PS52002">
    <property type="entry name" value="SM"/>
    <property type="match status" value="1"/>
</dbReference>
<comment type="subcellular location">
    <subcellularLocation>
        <location evidence="2">Cytoplasm</location>
        <location evidence="2">Cytosol</location>
    </subcellularLocation>
    <subcellularLocation>
        <location evidence="1">Nucleus</location>
    </subcellularLocation>
</comment>
<dbReference type="GO" id="GO:0000398">
    <property type="term" value="P:mRNA splicing, via spliceosome"/>
    <property type="evidence" value="ECO:0007669"/>
    <property type="project" value="UniProtKB-ARBA"/>
</dbReference>
<dbReference type="GO" id="GO:0005829">
    <property type="term" value="C:cytosol"/>
    <property type="evidence" value="ECO:0007669"/>
    <property type="project" value="UniProtKB-SubCell"/>
</dbReference>
<accession>A0A5D3AZV1</accession>
<feature type="region of interest" description="Disordered" evidence="12">
    <location>
        <begin position="1"/>
        <end position="25"/>
    </location>
</feature>
<evidence type="ECO:0000256" key="11">
    <source>
        <dbReference type="ARBA" id="ARBA00070085"/>
    </source>
</evidence>
<dbReference type="GO" id="GO:0005685">
    <property type="term" value="C:U1 snRNP"/>
    <property type="evidence" value="ECO:0007669"/>
    <property type="project" value="UniProtKB-ARBA"/>
</dbReference>
<dbReference type="FunFam" id="2.30.30.100:FF:000018">
    <property type="entry name" value="Small nuclear ribonucleoprotein Sm D2"/>
    <property type="match status" value="1"/>
</dbReference>
<dbReference type="GO" id="GO:0000974">
    <property type="term" value="C:Prp19 complex"/>
    <property type="evidence" value="ECO:0007669"/>
    <property type="project" value="UniProtKB-ARBA"/>
</dbReference>
<feature type="region of interest" description="Disordered" evidence="12">
    <location>
        <begin position="40"/>
        <end position="178"/>
    </location>
</feature>
<keyword evidence="7" id="KW-0539">Nucleus</keyword>
<evidence type="ECO:0000256" key="6">
    <source>
        <dbReference type="ARBA" id="ARBA00023187"/>
    </source>
</evidence>
<evidence type="ECO:0000313" key="14">
    <source>
        <dbReference type="EMBL" id="TYJ55416.1"/>
    </source>
</evidence>
<comment type="caution">
    <text evidence="14">The sequence shown here is derived from an EMBL/GenBank/DDBJ whole genome shotgun (WGS) entry which is preliminary data.</text>
</comment>
<dbReference type="Gene3D" id="2.30.30.100">
    <property type="match status" value="1"/>
</dbReference>
<dbReference type="Proteomes" id="UP000322245">
    <property type="component" value="Unassembled WGS sequence"/>
</dbReference>
<keyword evidence="5" id="KW-0507">mRNA processing</keyword>
<dbReference type="InterPro" id="IPR001163">
    <property type="entry name" value="Sm_dom_euk/arc"/>
</dbReference>
<evidence type="ECO:0000256" key="7">
    <source>
        <dbReference type="ARBA" id="ARBA00023242"/>
    </source>
</evidence>
<evidence type="ECO:0000256" key="12">
    <source>
        <dbReference type="SAM" id="MobiDB-lite"/>
    </source>
</evidence>
<protein>
    <recommendedName>
        <fullName evidence="11">Small nuclear ribonucleoprotein Sm D2</fullName>
    </recommendedName>
    <alternativeName>
        <fullName evidence="9">snRNP core protein D2</fullName>
    </alternativeName>
</protein>
<reference evidence="14 15" key="1">
    <citation type="submission" date="2017-05" db="EMBL/GenBank/DDBJ databases">
        <title>The Genome Sequence of Tsuchiyaea wingfieldii DSM 27421.</title>
        <authorList>
            <person name="Cuomo C."/>
            <person name="Passer A."/>
            <person name="Billmyre B."/>
            <person name="Heitman J."/>
        </authorList>
    </citation>
    <scope>NUCLEOTIDE SEQUENCE [LARGE SCALE GENOMIC DNA]</scope>
    <source>
        <strain evidence="14 15">DSM 27421</strain>
    </source>
</reference>
<dbReference type="InterPro" id="IPR027248">
    <property type="entry name" value="Sm_D2"/>
</dbReference>
<feature type="compositionally biased region" description="Basic and acidic residues" evidence="12">
    <location>
        <begin position="97"/>
        <end position="107"/>
    </location>
</feature>
<feature type="compositionally biased region" description="Polar residues" evidence="12">
    <location>
        <begin position="40"/>
        <end position="50"/>
    </location>
</feature>
<dbReference type="PANTHER" id="PTHR12777">
    <property type="entry name" value="SMALL NUCLEAR RIBONUCLEOPROTEIN SM D2"/>
    <property type="match status" value="1"/>
</dbReference>
<feature type="region of interest" description="Disordered" evidence="12">
    <location>
        <begin position="196"/>
        <end position="327"/>
    </location>
</feature>
<dbReference type="EMBL" id="NIDF01000040">
    <property type="protein sequence ID" value="TYJ55416.1"/>
    <property type="molecule type" value="Genomic_DNA"/>
</dbReference>
<dbReference type="InterPro" id="IPR010920">
    <property type="entry name" value="LSM_dom_sf"/>
</dbReference>
<comment type="similarity">
    <text evidence="3">Belongs to the snRNP core protein family.</text>
</comment>
<gene>
    <name evidence="14" type="ORF">B9479_003919</name>
</gene>
<evidence type="ECO:0000256" key="4">
    <source>
        <dbReference type="ARBA" id="ARBA00022490"/>
    </source>
</evidence>
<evidence type="ECO:0000256" key="9">
    <source>
        <dbReference type="ARBA" id="ARBA00033125"/>
    </source>
</evidence>
<evidence type="ECO:0000313" key="15">
    <source>
        <dbReference type="Proteomes" id="UP000322245"/>
    </source>
</evidence>
<keyword evidence="6" id="KW-0508">mRNA splicing</keyword>